<gene>
    <name evidence="2" type="ORF">IXB50_14565</name>
</gene>
<proteinExistence type="predicted"/>
<protein>
    <submittedName>
        <fullName evidence="2">Uncharacterized protein</fullName>
    </submittedName>
</protein>
<feature type="region of interest" description="Disordered" evidence="1">
    <location>
        <begin position="263"/>
        <end position="286"/>
    </location>
</feature>
<sequence length="929" mass="99923">MPIRRRMQKQTDSTWPSASHQAKSPPNSKHDSPNAGHKSSPLQTRPFITSVEQSTQSTTGLSLQAQSQSTQFDLTQFNLFANHSSQLNPATSTAQATYIQRECGVDESCPAGMEYASSWDNNDPTSSHSGSVNASGNLSYGYSWGQQNTVGIDNDTYMSTSSGYNAGASFNPNNGQVGITGGYSQSTQIGEQTDTRGVGGSGYLDFNSRGELEGGGGTANVTANGTSINIGGGILVSAQPPRLDTDGRYIVTWKREYTVSAGGGHTNASGRGGSASYGGKESTTGSRKFDTQSAAQAFYDGGVWASLDPEDASQLQAGDQISQTDSDQITGGASAQAMGLTVGANITVGDSHSVEVTGLGNQRVSVKVLDSSILGGALSLGAPGVSMTGGLQSTDSNGYIVTFDLSTAAGQSAFQYLTRQGQLPPGGRGYTLKANIEGSQTEESSGFSLAGTSVTNKNTTSETTTTYAADQRTVEERTGAESSGVTVPFLGSFSESDQLTATDDSSASNRTYSVSSNVNSSSTEDVNKELARSTGVHFNSVSNELANQQSRRWTVTSSFSQAQIERLVREIRRGNWNHHSLIYESGDGADFAAEVRAAGDDWDRIDRALTAFVSETGDSGLDLIRSTLGISPRYSLTLQGDPYMTGEAGHTALAQKLRGWTTRLDNQTSPREVGAQIATELRQQRTRLTAISDPERYPDLPNELRGQEMTRTEGEIAELETLQTRARDLVQQNNQSDQMMSVDPSLDPTANSCEMTDAQAVSLEWDAINAFETRVTNKRTDCADMGNDARRAHWIHRGAYTQGPRSAYETWGERHWYGDDDHAAQYESAKSALDSGNSAWQKAEELWGDYRAAKSRLEFTEPAQIVGTLDSTLGDQLVKTFNKFSLARGLYQTALRRYDTIREAHPEAVNNQFYAYTHGHQLPDELKLE</sequence>
<evidence type="ECO:0000256" key="1">
    <source>
        <dbReference type="SAM" id="MobiDB-lite"/>
    </source>
</evidence>
<comment type="caution">
    <text evidence="2">The sequence shown here is derived from an EMBL/GenBank/DDBJ whole genome shotgun (WGS) entry which is preliminary data.</text>
</comment>
<dbReference type="AlphaFoldDB" id="A0A947GKD3"/>
<feature type="compositionally biased region" description="Polar residues" evidence="1">
    <location>
        <begin position="10"/>
        <end position="27"/>
    </location>
</feature>
<feature type="region of interest" description="Disordered" evidence="1">
    <location>
        <begin position="498"/>
        <end position="529"/>
    </location>
</feature>
<dbReference type="RefSeq" id="WP_215609714.1">
    <property type="nucleotide sequence ID" value="NZ_JADOES010000030.1"/>
</dbReference>
<reference evidence="2" key="2">
    <citation type="journal article" date="2021" name="Mar. Drugs">
        <title>Genome Reduction and Secondary Metabolism of the Marine Sponge-Associated Cyanobacterium Leptothoe.</title>
        <authorList>
            <person name="Konstantinou D."/>
            <person name="Popin R.V."/>
            <person name="Fewer D.P."/>
            <person name="Sivonen K."/>
            <person name="Gkelis S."/>
        </authorList>
    </citation>
    <scope>NUCLEOTIDE SEQUENCE</scope>
    <source>
        <strain evidence="2">TAU-MAC 1115</strain>
    </source>
</reference>
<feature type="compositionally biased region" description="Gly residues" evidence="1">
    <location>
        <begin position="263"/>
        <end position="276"/>
    </location>
</feature>
<feature type="compositionally biased region" description="Polar residues" evidence="1">
    <location>
        <begin position="441"/>
        <end position="451"/>
    </location>
</feature>
<feature type="compositionally biased region" description="Low complexity" evidence="1">
    <location>
        <begin position="513"/>
        <end position="522"/>
    </location>
</feature>
<reference evidence="2" key="1">
    <citation type="submission" date="2020-11" db="EMBL/GenBank/DDBJ databases">
        <authorList>
            <person name="Konstantinou D."/>
            <person name="Gkelis S."/>
            <person name="Popin R."/>
            <person name="Fewer D."/>
            <person name="Sivonen K."/>
        </authorList>
    </citation>
    <scope>NUCLEOTIDE SEQUENCE</scope>
    <source>
        <strain evidence="2">TAU-MAC 1115</strain>
    </source>
</reference>
<name>A0A947GKD3_9CYAN</name>
<dbReference type="Proteomes" id="UP000717364">
    <property type="component" value="Unassembled WGS sequence"/>
</dbReference>
<accession>A0A947GKD3</accession>
<evidence type="ECO:0000313" key="2">
    <source>
        <dbReference type="EMBL" id="MBT9316648.1"/>
    </source>
</evidence>
<dbReference type="EMBL" id="JADOES010000030">
    <property type="protein sequence ID" value="MBT9316648.1"/>
    <property type="molecule type" value="Genomic_DNA"/>
</dbReference>
<organism evidence="2 3">
    <name type="scientific">Leptothoe spongobia TAU-MAC 1115</name>
    <dbReference type="NCBI Taxonomy" id="1967444"/>
    <lineage>
        <taxon>Bacteria</taxon>
        <taxon>Bacillati</taxon>
        <taxon>Cyanobacteriota</taxon>
        <taxon>Cyanophyceae</taxon>
        <taxon>Nodosilineales</taxon>
        <taxon>Cymatolegaceae</taxon>
        <taxon>Leptothoe</taxon>
        <taxon>Leptothoe spongobia</taxon>
    </lineage>
</organism>
<feature type="compositionally biased region" description="Polar residues" evidence="1">
    <location>
        <begin position="498"/>
        <end position="512"/>
    </location>
</feature>
<evidence type="ECO:0000313" key="3">
    <source>
        <dbReference type="Proteomes" id="UP000717364"/>
    </source>
</evidence>
<feature type="region of interest" description="Disordered" evidence="1">
    <location>
        <begin position="1"/>
        <end position="42"/>
    </location>
</feature>
<keyword evidence="3" id="KW-1185">Reference proteome</keyword>
<feature type="region of interest" description="Disordered" evidence="1">
    <location>
        <begin position="441"/>
        <end position="464"/>
    </location>
</feature>
<feature type="compositionally biased region" description="Low complexity" evidence="1">
    <location>
        <begin position="452"/>
        <end position="464"/>
    </location>
</feature>